<name>A0A915DZ83_9BILA</name>
<dbReference type="PANTHER" id="PTHR12809:SF2">
    <property type="entry name" value="MEDIATOR OF RNA POLYMERASE II TRANSCRIPTION SUBUNIT 14"/>
    <property type="match status" value="1"/>
</dbReference>
<proteinExistence type="predicted"/>
<dbReference type="GO" id="GO:0070847">
    <property type="term" value="C:core mediator complex"/>
    <property type="evidence" value="ECO:0007669"/>
    <property type="project" value="TreeGrafter"/>
</dbReference>
<accession>A0A915DZ83</accession>
<protein>
    <submittedName>
        <fullName evidence="3">Uncharacterized protein</fullName>
    </submittedName>
</protein>
<dbReference type="PANTHER" id="PTHR12809">
    <property type="entry name" value="MEDIATOR COMPLEX SUBUNIT"/>
    <property type="match status" value="1"/>
</dbReference>
<evidence type="ECO:0000313" key="2">
    <source>
        <dbReference type="Proteomes" id="UP000887574"/>
    </source>
</evidence>
<evidence type="ECO:0000313" key="3">
    <source>
        <dbReference type="WBParaSite" id="jg2525"/>
    </source>
</evidence>
<dbReference type="AlphaFoldDB" id="A0A915DZ83"/>
<dbReference type="Proteomes" id="UP000887574">
    <property type="component" value="Unplaced"/>
</dbReference>
<dbReference type="InterPro" id="IPR013947">
    <property type="entry name" value="Mediator_Med14"/>
</dbReference>
<sequence>MVSTRKGKRYANEQLESETPPPKTKEKKPRLSKPNLSDDKAQALSDHKKSMGQEVVHKLCLPAAPSQFDVPSVSLFTLIEYAVQNTLREITILSELLPRKKMITSPPVLDIWFNLPASCMPSFLNCWPLSNGFKRQEKLRNCLPSITSEAAERKELHFARLPVFSVDALAAGHIKRIWISTYRSRFDTIVVKDGMVILRVSGEFEISITPLMDAYFLLHSFCLRLQLDVLFAQVAQMSKTCSAYVQVEDYSPADCRLVIGYWLKPASIREQLLSIR</sequence>
<keyword evidence="2" id="KW-1185">Reference proteome</keyword>
<dbReference type="GO" id="GO:0006357">
    <property type="term" value="P:regulation of transcription by RNA polymerase II"/>
    <property type="evidence" value="ECO:0007669"/>
    <property type="project" value="InterPro"/>
</dbReference>
<evidence type="ECO:0000256" key="1">
    <source>
        <dbReference type="SAM" id="MobiDB-lite"/>
    </source>
</evidence>
<reference evidence="3" key="1">
    <citation type="submission" date="2022-11" db="UniProtKB">
        <authorList>
            <consortium name="WormBaseParasite"/>
        </authorList>
    </citation>
    <scope>IDENTIFICATION</scope>
</reference>
<dbReference type="GO" id="GO:0016592">
    <property type="term" value="C:mediator complex"/>
    <property type="evidence" value="ECO:0007669"/>
    <property type="project" value="InterPro"/>
</dbReference>
<dbReference type="WBParaSite" id="jg2525">
    <property type="protein sequence ID" value="jg2525"/>
    <property type="gene ID" value="jg2525"/>
</dbReference>
<organism evidence="2 3">
    <name type="scientific">Ditylenchus dipsaci</name>
    <dbReference type="NCBI Taxonomy" id="166011"/>
    <lineage>
        <taxon>Eukaryota</taxon>
        <taxon>Metazoa</taxon>
        <taxon>Ecdysozoa</taxon>
        <taxon>Nematoda</taxon>
        <taxon>Chromadorea</taxon>
        <taxon>Rhabditida</taxon>
        <taxon>Tylenchina</taxon>
        <taxon>Tylenchomorpha</taxon>
        <taxon>Sphaerularioidea</taxon>
        <taxon>Anguinidae</taxon>
        <taxon>Anguininae</taxon>
        <taxon>Ditylenchus</taxon>
    </lineage>
</organism>
<feature type="region of interest" description="Disordered" evidence="1">
    <location>
        <begin position="1"/>
        <end position="48"/>
    </location>
</feature>
<dbReference type="GO" id="GO:0003712">
    <property type="term" value="F:transcription coregulator activity"/>
    <property type="evidence" value="ECO:0007669"/>
    <property type="project" value="InterPro"/>
</dbReference>
<feature type="compositionally biased region" description="Basic and acidic residues" evidence="1">
    <location>
        <begin position="36"/>
        <end position="48"/>
    </location>
</feature>